<dbReference type="Gene3D" id="2.30.330.10">
    <property type="entry name" value="SpoA-like"/>
    <property type="match status" value="1"/>
</dbReference>
<dbReference type="CDD" id="cd17907">
    <property type="entry name" value="FliY_FliN-Y"/>
    <property type="match status" value="1"/>
</dbReference>
<comment type="subcellular location">
    <subcellularLocation>
        <location evidence="1">Cell membrane</location>
        <topology evidence="1">Peripheral membrane protein</topology>
        <orientation evidence="1">Cytoplasmic side</orientation>
    </subcellularLocation>
</comment>
<evidence type="ECO:0000256" key="5">
    <source>
        <dbReference type="ARBA" id="ARBA00022779"/>
    </source>
</evidence>
<dbReference type="InterPro" id="IPR012826">
    <property type="entry name" value="FliN"/>
</dbReference>
<evidence type="ECO:0000313" key="11">
    <source>
        <dbReference type="Proteomes" id="UP001164803"/>
    </source>
</evidence>
<gene>
    <name evidence="10" type="primary">fliY</name>
    <name evidence="10" type="ORF">NZD86_13925</name>
</gene>
<dbReference type="SUPFAM" id="SSF101801">
    <property type="entry name" value="Surface presentation of antigens (SPOA)"/>
    <property type="match status" value="1"/>
</dbReference>
<evidence type="ECO:0000313" key="10">
    <source>
        <dbReference type="EMBL" id="WAH35395.1"/>
    </source>
</evidence>
<keyword evidence="5" id="KW-0283">Flagellar rotation</keyword>
<keyword evidence="10" id="KW-0969">Cilium</keyword>
<feature type="domain" description="CheC-like protein" evidence="9">
    <location>
        <begin position="131"/>
        <end position="167"/>
    </location>
</feature>
<proteinExistence type="inferred from homology"/>
<dbReference type="Pfam" id="PF04509">
    <property type="entry name" value="CheC"/>
    <property type="match status" value="2"/>
</dbReference>
<dbReference type="PANTHER" id="PTHR43484:SF1">
    <property type="entry name" value="FLAGELLAR MOTOR SWITCH PROTEIN FLIN"/>
    <property type="match status" value="1"/>
</dbReference>
<evidence type="ECO:0000259" key="9">
    <source>
        <dbReference type="Pfam" id="PF04509"/>
    </source>
</evidence>
<dbReference type="Pfam" id="PF01052">
    <property type="entry name" value="FliMN_C"/>
    <property type="match status" value="1"/>
</dbReference>
<dbReference type="InterPro" id="IPR001543">
    <property type="entry name" value="FliN-like_C"/>
</dbReference>
<dbReference type="InterPro" id="IPR051469">
    <property type="entry name" value="FliN/MopA/SpaO"/>
</dbReference>
<reference evidence="10" key="1">
    <citation type="submission" date="2022-08" db="EMBL/GenBank/DDBJ databases">
        <title>Alicyclobacillus dauci DSM2870, complete genome.</title>
        <authorList>
            <person name="Wang Q."/>
            <person name="Cai R."/>
            <person name="Wang Z."/>
        </authorList>
    </citation>
    <scope>NUCLEOTIDE SEQUENCE</scope>
    <source>
        <strain evidence="10">DSM 28700</strain>
    </source>
</reference>
<feature type="domain" description="Flagellar motor switch protein FliN-like C-terminal" evidence="8">
    <location>
        <begin position="309"/>
        <end position="378"/>
    </location>
</feature>
<dbReference type="InterPro" id="IPR036429">
    <property type="entry name" value="SpoA-like_sf"/>
</dbReference>
<feature type="domain" description="CheC-like protein" evidence="9">
    <location>
        <begin position="34"/>
        <end position="70"/>
    </location>
</feature>
<dbReference type="NCBIfam" id="TIGR02480">
    <property type="entry name" value="fliN"/>
    <property type="match status" value="1"/>
</dbReference>
<dbReference type="InterPro" id="IPR007597">
    <property type="entry name" value="CheC"/>
</dbReference>
<evidence type="ECO:0000256" key="3">
    <source>
        <dbReference type="ARBA" id="ARBA00022475"/>
    </source>
</evidence>
<sequence length="389" mass="41634">MSDEMKLSQAEIDALLKGDANNATGTEGDVLSPEEADALGEMGNISFGSAATSLSALLQHRVDITTPKVSVIQVEDIKSNFPKPYVLVAVEFTEGLQGSNALAIELNDAKTIADLMLGGDGTNIEGDLNELHLSAVAEAMNQMMGGAATSMSQMLGKTTNISPPRVNVIDFATDSDSGFEMDDQIVNVEFQLRVGDLIDSKIMQLIPLRFAKDMVQMVMGNSEQSEAQSAPAQVPSGANPTTSGHPESTSAQESPLPLAHSAPKTTTEQVAATYSSRPTQHPVQVQQPEFMDFDQDNRSGAAPRNLALLYDVPLNVTVELGRAKRVIREILDLSAGSVLELDKLAGEPVDIFVNNKRIAVGEVVVIDENFGVRVTDIISQEQRVTKLSQ</sequence>
<dbReference type="InterPro" id="IPR028976">
    <property type="entry name" value="CheC-like_sf"/>
</dbReference>
<keyword evidence="6" id="KW-0472">Membrane</keyword>
<evidence type="ECO:0000256" key="1">
    <source>
        <dbReference type="ARBA" id="ARBA00004413"/>
    </source>
</evidence>
<dbReference type="Gene3D" id="3.40.1550.10">
    <property type="entry name" value="CheC-like"/>
    <property type="match status" value="1"/>
</dbReference>
<dbReference type="Proteomes" id="UP001164803">
    <property type="component" value="Chromosome"/>
</dbReference>
<evidence type="ECO:0000256" key="6">
    <source>
        <dbReference type="ARBA" id="ARBA00023136"/>
    </source>
</evidence>
<keyword evidence="10" id="KW-0966">Cell projection</keyword>
<feature type="region of interest" description="Disordered" evidence="7">
    <location>
        <begin position="221"/>
        <end position="284"/>
    </location>
</feature>
<dbReference type="PANTHER" id="PTHR43484">
    <property type="match status" value="1"/>
</dbReference>
<feature type="compositionally biased region" description="Polar residues" evidence="7">
    <location>
        <begin position="221"/>
        <end position="253"/>
    </location>
</feature>
<dbReference type="RefSeq" id="WP_268042592.1">
    <property type="nucleotide sequence ID" value="NZ_CP104064.1"/>
</dbReference>
<dbReference type="InterPro" id="IPR001172">
    <property type="entry name" value="FliN_T3SS_HrcQb"/>
</dbReference>
<keyword evidence="10" id="KW-0282">Flagellum</keyword>
<organism evidence="10 11">
    <name type="scientific">Alicyclobacillus dauci</name>
    <dbReference type="NCBI Taxonomy" id="1475485"/>
    <lineage>
        <taxon>Bacteria</taxon>
        <taxon>Bacillati</taxon>
        <taxon>Bacillota</taxon>
        <taxon>Bacilli</taxon>
        <taxon>Bacillales</taxon>
        <taxon>Alicyclobacillaceae</taxon>
        <taxon>Alicyclobacillus</taxon>
    </lineage>
</organism>
<dbReference type="EMBL" id="CP104064">
    <property type="protein sequence ID" value="WAH35395.1"/>
    <property type="molecule type" value="Genomic_DNA"/>
</dbReference>
<keyword evidence="11" id="KW-1185">Reference proteome</keyword>
<protein>
    <submittedName>
        <fullName evidence="10">Flagellar motor switch phosphatase FliY</fullName>
    </submittedName>
</protein>
<dbReference type="NCBIfam" id="NF005995">
    <property type="entry name" value="PRK08119.1"/>
    <property type="match status" value="1"/>
</dbReference>
<evidence type="ECO:0000259" key="8">
    <source>
        <dbReference type="Pfam" id="PF01052"/>
    </source>
</evidence>
<evidence type="ECO:0000256" key="7">
    <source>
        <dbReference type="SAM" id="MobiDB-lite"/>
    </source>
</evidence>
<feature type="compositionally biased region" description="Polar residues" evidence="7">
    <location>
        <begin position="263"/>
        <end position="284"/>
    </location>
</feature>
<dbReference type="SUPFAM" id="SSF103039">
    <property type="entry name" value="CheC-like"/>
    <property type="match status" value="1"/>
</dbReference>
<evidence type="ECO:0000256" key="2">
    <source>
        <dbReference type="ARBA" id="ARBA00009226"/>
    </source>
</evidence>
<keyword evidence="3" id="KW-1003">Cell membrane</keyword>
<dbReference type="PRINTS" id="PR00956">
    <property type="entry name" value="FLGMOTORFLIN"/>
</dbReference>
<keyword evidence="4" id="KW-0145">Chemotaxis</keyword>
<evidence type="ECO:0000256" key="4">
    <source>
        <dbReference type="ARBA" id="ARBA00022500"/>
    </source>
</evidence>
<comment type="similarity">
    <text evidence="2">Belongs to the FliN/MopA/SpaO family.</text>
</comment>
<accession>A0ABY6YY09</accession>
<name>A0ABY6YY09_9BACL</name>